<name>A0A8J7C202_9BACT</name>
<reference evidence="2 3" key="1">
    <citation type="submission" date="2020-08" db="EMBL/GenBank/DDBJ databases">
        <title>Acidobacteriota in marine sediments use diverse sulfur dissimilation pathways.</title>
        <authorList>
            <person name="Wasmund K."/>
        </authorList>
    </citation>
    <scope>NUCLEOTIDE SEQUENCE [LARGE SCALE GENOMIC DNA]</scope>
    <source>
        <strain evidence="2">MAG AM4</strain>
    </source>
</reference>
<evidence type="ECO:0000256" key="1">
    <source>
        <dbReference type="SAM" id="Phobius"/>
    </source>
</evidence>
<keyword evidence="1" id="KW-1133">Transmembrane helix</keyword>
<feature type="non-terminal residue" evidence="2">
    <location>
        <position position="409"/>
    </location>
</feature>
<keyword evidence="1" id="KW-0472">Membrane</keyword>
<keyword evidence="1" id="KW-0812">Transmembrane</keyword>
<organism evidence="2 3">
    <name type="scientific">Candidatus Polarisedimenticola svalbardensis</name>
    <dbReference type="NCBI Taxonomy" id="2886004"/>
    <lineage>
        <taxon>Bacteria</taxon>
        <taxon>Pseudomonadati</taxon>
        <taxon>Acidobacteriota</taxon>
        <taxon>Candidatus Polarisedimenticolia</taxon>
        <taxon>Candidatus Polarisedimenticolales</taxon>
        <taxon>Candidatus Polarisedimenticolaceae</taxon>
        <taxon>Candidatus Polarisedimenticola</taxon>
    </lineage>
</organism>
<dbReference type="EMBL" id="JACXWD010000038">
    <property type="protein sequence ID" value="MBD3868640.1"/>
    <property type="molecule type" value="Genomic_DNA"/>
</dbReference>
<feature type="transmembrane region" description="Helical" evidence="1">
    <location>
        <begin position="116"/>
        <end position="140"/>
    </location>
</feature>
<feature type="transmembrane region" description="Helical" evidence="1">
    <location>
        <begin position="21"/>
        <end position="40"/>
    </location>
</feature>
<protein>
    <submittedName>
        <fullName evidence="2">ABC-2 transporter permease</fullName>
    </submittedName>
</protein>
<evidence type="ECO:0000313" key="3">
    <source>
        <dbReference type="Proteomes" id="UP000648239"/>
    </source>
</evidence>
<dbReference type="InterPro" id="IPR025699">
    <property type="entry name" value="ABC2_memb-like"/>
</dbReference>
<feature type="transmembrane region" description="Helical" evidence="1">
    <location>
        <begin position="231"/>
        <end position="252"/>
    </location>
</feature>
<feature type="transmembrane region" description="Helical" evidence="1">
    <location>
        <begin position="68"/>
        <end position="87"/>
    </location>
</feature>
<dbReference type="Pfam" id="PF13346">
    <property type="entry name" value="ABC2_membrane_5"/>
    <property type="match status" value="1"/>
</dbReference>
<dbReference type="Proteomes" id="UP000648239">
    <property type="component" value="Unassembled WGS sequence"/>
</dbReference>
<comment type="caution">
    <text evidence="2">The sequence shown here is derived from an EMBL/GenBank/DDBJ whole genome shotgun (WGS) entry which is preliminary data.</text>
</comment>
<sequence length="409" mass="44821">MIRLKMMMGIARAESRLTRRLVRYWVFMILAALVGAFFYAQYSLLHYQFSSASATVGTLNPRFLISDIGFRYLFVFLVGIIFLGMDVRARDVRERMDGVLDALPCSNLELVFGKYIGVFVPSWIPLTLIILTLWAVGFIWGGSIQPHTMIYLLFWMAIPAFTLIIGIAYCVLLLVKHRGAASVLLLAIMAGIYAAFFFSPIWLAPATDMTGGALNSFPSDIIPEVITGEAMIQRIAVMLMGLGLLWMAAGFHPRKDDGKFAQRFGVGLLLISVAAATLGGIVLARKNGIEERLVWKTAHEARLNDPVPNMTSITGEVVVNPGESLALDLEIGCLAGQGESLESALFSLNPGILVKEAKDGQDRPVSFNQENGLLDFKLNETLASGESSVVRFTAEGIPEQFFGFLDGAH</sequence>
<feature type="transmembrane region" description="Helical" evidence="1">
    <location>
        <begin position="152"/>
        <end position="175"/>
    </location>
</feature>
<evidence type="ECO:0000313" key="2">
    <source>
        <dbReference type="EMBL" id="MBD3868640.1"/>
    </source>
</evidence>
<accession>A0A8J7C202</accession>
<feature type="transmembrane region" description="Helical" evidence="1">
    <location>
        <begin position="264"/>
        <end position="284"/>
    </location>
</feature>
<proteinExistence type="predicted"/>
<dbReference type="AlphaFoldDB" id="A0A8J7C202"/>
<gene>
    <name evidence="2" type="ORF">IFK94_10995</name>
</gene>
<feature type="transmembrane region" description="Helical" evidence="1">
    <location>
        <begin position="182"/>
        <end position="203"/>
    </location>
</feature>